<feature type="transmembrane region" description="Helical" evidence="6">
    <location>
        <begin position="314"/>
        <end position="333"/>
    </location>
</feature>
<dbReference type="GO" id="GO:0005459">
    <property type="term" value="F:UDP-galactose transmembrane transporter activity"/>
    <property type="evidence" value="ECO:0007669"/>
    <property type="project" value="TreeGrafter"/>
</dbReference>
<feature type="transmembrane region" description="Helical" evidence="6">
    <location>
        <begin position="275"/>
        <end position="294"/>
    </location>
</feature>
<evidence type="ECO:0000256" key="1">
    <source>
        <dbReference type="ARBA" id="ARBA00004141"/>
    </source>
</evidence>
<proteinExistence type="predicted"/>
<keyword evidence="5 6" id="KW-0472">Membrane</keyword>
<feature type="transmembrane region" description="Helical" evidence="6">
    <location>
        <begin position="85"/>
        <end position="103"/>
    </location>
</feature>
<dbReference type="InterPro" id="IPR013657">
    <property type="entry name" value="SCL35B1-4/HUT1"/>
</dbReference>
<feature type="transmembrane region" description="Helical" evidence="6">
    <location>
        <begin position="353"/>
        <end position="380"/>
    </location>
</feature>
<evidence type="ECO:0000256" key="3">
    <source>
        <dbReference type="ARBA" id="ARBA00022692"/>
    </source>
</evidence>
<organism evidence="8">
    <name type="scientific">Corethron hystrix</name>
    <dbReference type="NCBI Taxonomy" id="216773"/>
    <lineage>
        <taxon>Eukaryota</taxon>
        <taxon>Sar</taxon>
        <taxon>Stramenopiles</taxon>
        <taxon>Ochrophyta</taxon>
        <taxon>Bacillariophyta</taxon>
        <taxon>Coscinodiscophyceae</taxon>
        <taxon>Corethrophycidae</taxon>
        <taxon>Corethrales</taxon>
        <taxon>Corethraceae</taxon>
        <taxon>Corethron</taxon>
    </lineage>
</organism>
<evidence type="ECO:0000256" key="2">
    <source>
        <dbReference type="ARBA" id="ARBA00022448"/>
    </source>
</evidence>
<keyword evidence="7" id="KW-0732">Signal</keyword>
<keyword evidence="2" id="KW-0813">Transport</keyword>
<feature type="chain" id="PRO_5031544426" description="Sugar phosphate transporter domain-containing protein" evidence="7">
    <location>
        <begin position="28"/>
        <end position="393"/>
    </location>
</feature>
<evidence type="ECO:0000256" key="7">
    <source>
        <dbReference type="SAM" id="SignalP"/>
    </source>
</evidence>
<keyword evidence="4 6" id="KW-1133">Transmembrane helix</keyword>
<feature type="transmembrane region" description="Helical" evidence="6">
    <location>
        <begin position="123"/>
        <end position="142"/>
    </location>
</feature>
<keyword evidence="3 6" id="KW-0812">Transmembrane</keyword>
<comment type="subcellular location">
    <subcellularLocation>
        <location evidence="1">Membrane</location>
        <topology evidence="1">Multi-pass membrane protein</topology>
    </subcellularLocation>
</comment>
<dbReference type="GO" id="GO:0000139">
    <property type="term" value="C:Golgi membrane"/>
    <property type="evidence" value="ECO:0007669"/>
    <property type="project" value="TreeGrafter"/>
</dbReference>
<sequence length="393" mass="42039">MHFRSVKSIANFSLVLCCTIVGVSVEASKSRQAASVYTTSYRSSHQVLDFPKETLIRNKASLPLSFSGGSELTTMSTSKDLAGPLKLLIGAGGIYGAFLYYGSLQEDVFRFVGSDGTSFKQAWFLQVLEAFANVVVGGLGLLTTGMTRNIPIKMFAVSGASQVSAKAFTSLALANGLSFPVATLAKSGKMVPVMVGSLILGGATYTVREYLQVAAIIGGTAIVSMGKKKSSSENSLLGITFIMLSLIMDGVVGGFQKKLKSEASKIGVKPKPYDFMFWTNLFMFFTAFMVSFGLGEFTSGMTYLSANPEIMRKITKFAVCSALGQSFIFYTIANFDPLVCTTVTTTRKIFSVLLSIFLKGHVLSTQGWAGIALAVCGILAEMESKLQGKSKPH</sequence>
<dbReference type="GO" id="GO:0005460">
    <property type="term" value="F:UDP-glucose transmembrane transporter activity"/>
    <property type="evidence" value="ECO:0007669"/>
    <property type="project" value="TreeGrafter"/>
</dbReference>
<gene>
    <name evidence="8" type="ORF">CHYS00102_LOCUS27602</name>
</gene>
<accession>A0A7S1BYY5</accession>
<dbReference type="Pfam" id="PF08449">
    <property type="entry name" value="UAA"/>
    <property type="match status" value="1"/>
</dbReference>
<evidence type="ECO:0000256" key="6">
    <source>
        <dbReference type="SAM" id="Phobius"/>
    </source>
</evidence>
<reference evidence="8" key="1">
    <citation type="submission" date="2021-01" db="EMBL/GenBank/DDBJ databases">
        <authorList>
            <person name="Corre E."/>
            <person name="Pelletier E."/>
            <person name="Niang G."/>
            <person name="Scheremetjew M."/>
            <person name="Finn R."/>
            <person name="Kale V."/>
            <person name="Holt S."/>
            <person name="Cochrane G."/>
            <person name="Meng A."/>
            <person name="Brown T."/>
            <person name="Cohen L."/>
        </authorList>
    </citation>
    <scope>NUCLEOTIDE SEQUENCE</scope>
    <source>
        <strain evidence="8">308</strain>
    </source>
</reference>
<evidence type="ECO:0000256" key="5">
    <source>
        <dbReference type="ARBA" id="ARBA00023136"/>
    </source>
</evidence>
<protein>
    <recommendedName>
        <fullName evidence="9">Sugar phosphate transporter domain-containing protein</fullName>
    </recommendedName>
</protein>
<dbReference type="PANTHER" id="PTHR10778">
    <property type="entry name" value="SOLUTE CARRIER FAMILY 35 MEMBER B"/>
    <property type="match status" value="1"/>
</dbReference>
<name>A0A7S1BYY5_9STRA</name>
<dbReference type="InterPro" id="IPR037185">
    <property type="entry name" value="EmrE-like"/>
</dbReference>
<evidence type="ECO:0000256" key="4">
    <source>
        <dbReference type="ARBA" id="ARBA00022989"/>
    </source>
</evidence>
<feature type="transmembrane region" description="Helical" evidence="6">
    <location>
        <begin position="236"/>
        <end position="255"/>
    </location>
</feature>
<dbReference type="GO" id="GO:0005789">
    <property type="term" value="C:endoplasmic reticulum membrane"/>
    <property type="evidence" value="ECO:0007669"/>
    <property type="project" value="TreeGrafter"/>
</dbReference>
<evidence type="ECO:0000313" key="8">
    <source>
        <dbReference type="EMBL" id="CAD8900385.1"/>
    </source>
</evidence>
<dbReference type="PANTHER" id="PTHR10778:SF18">
    <property type="entry name" value="SUGAR PHOSPHATE TRANSPORTER DOMAIN-CONTAINING PROTEIN"/>
    <property type="match status" value="1"/>
</dbReference>
<feature type="signal peptide" evidence="7">
    <location>
        <begin position="1"/>
        <end position="27"/>
    </location>
</feature>
<dbReference type="AlphaFoldDB" id="A0A7S1BYY5"/>
<dbReference type="EMBL" id="HBFR01037859">
    <property type="protein sequence ID" value="CAD8900385.1"/>
    <property type="molecule type" value="Transcribed_RNA"/>
</dbReference>
<dbReference type="SUPFAM" id="SSF103481">
    <property type="entry name" value="Multidrug resistance efflux transporter EmrE"/>
    <property type="match status" value="1"/>
</dbReference>
<evidence type="ECO:0008006" key="9">
    <source>
        <dbReference type="Google" id="ProtNLM"/>
    </source>
</evidence>